<protein>
    <recommendedName>
        <fullName evidence="12">G-protein coupled receptors family 2 profile 2 domain-containing protein</fullName>
    </recommendedName>
</protein>
<dbReference type="PANTHER" id="PTHR45902">
    <property type="entry name" value="LATROPHILIN RECEPTOR-LIKE PROTEIN A"/>
    <property type="match status" value="1"/>
</dbReference>
<evidence type="ECO:0000256" key="1">
    <source>
        <dbReference type="ARBA" id="ARBA00004141"/>
    </source>
</evidence>
<keyword evidence="11" id="KW-1185">Reference proteome</keyword>
<dbReference type="Pfam" id="PF01033">
    <property type="entry name" value="Somatomedin_B"/>
    <property type="match status" value="1"/>
</dbReference>
<gene>
    <name evidence="10" type="ORF">NEMVEDRAFT_v1g218502</name>
</gene>
<evidence type="ECO:0000256" key="7">
    <source>
        <dbReference type="SAM" id="Phobius"/>
    </source>
</evidence>
<evidence type="ECO:0008006" key="12">
    <source>
        <dbReference type="Google" id="ProtNLM"/>
    </source>
</evidence>
<keyword evidence="3 7" id="KW-1133">Transmembrane helix</keyword>
<dbReference type="SUPFAM" id="SSF90188">
    <property type="entry name" value="Somatomedin B domain"/>
    <property type="match status" value="1"/>
</dbReference>
<keyword evidence="2 7" id="KW-0812">Transmembrane</keyword>
<dbReference type="Proteomes" id="UP000001593">
    <property type="component" value="Unassembled WGS sequence"/>
</dbReference>
<feature type="transmembrane region" description="Helical" evidence="7">
    <location>
        <begin position="388"/>
        <end position="407"/>
    </location>
</feature>
<dbReference type="PROSITE" id="PS50261">
    <property type="entry name" value="G_PROTEIN_RECEP_F2_4"/>
    <property type="match status" value="1"/>
</dbReference>
<dbReference type="HOGENOM" id="CLU_453660_0_0_1"/>
<dbReference type="Gene3D" id="1.20.1070.10">
    <property type="entry name" value="Rhodopsin 7-helix transmembrane proteins"/>
    <property type="match status" value="1"/>
</dbReference>
<dbReference type="PANTHER" id="PTHR45902:SF4">
    <property type="entry name" value="G-PROTEIN COUPLED RECEPTORS FAMILY 2 PROFILE 2 DOMAIN-CONTAINING PROTEIN"/>
    <property type="match status" value="1"/>
</dbReference>
<dbReference type="AlphaFoldDB" id="A7SWC9"/>
<dbReference type="InParanoid" id="A7SWC9"/>
<name>A7SWC9_NEMVE</name>
<reference evidence="10 11" key="1">
    <citation type="journal article" date="2007" name="Science">
        <title>Sea anemone genome reveals ancestral eumetazoan gene repertoire and genomic organization.</title>
        <authorList>
            <person name="Putnam N.H."/>
            <person name="Srivastava M."/>
            <person name="Hellsten U."/>
            <person name="Dirks B."/>
            <person name="Chapman J."/>
            <person name="Salamov A."/>
            <person name="Terry A."/>
            <person name="Shapiro H."/>
            <person name="Lindquist E."/>
            <person name="Kapitonov V.V."/>
            <person name="Jurka J."/>
            <person name="Genikhovich G."/>
            <person name="Grigoriev I.V."/>
            <person name="Lucas S.M."/>
            <person name="Steele R.E."/>
            <person name="Finnerty J.R."/>
            <person name="Technau U."/>
            <person name="Martindale M.Q."/>
            <person name="Rokhsar D.S."/>
        </authorList>
    </citation>
    <scope>NUCLEOTIDE SEQUENCE [LARGE SCALE GENOMIC DNA]</scope>
    <source>
        <strain evidence="11">CH2 X CH6</strain>
    </source>
</reference>
<organism evidence="10 11">
    <name type="scientific">Nematostella vectensis</name>
    <name type="common">Starlet sea anemone</name>
    <dbReference type="NCBI Taxonomy" id="45351"/>
    <lineage>
        <taxon>Eukaryota</taxon>
        <taxon>Metazoa</taxon>
        <taxon>Cnidaria</taxon>
        <taxon>Anthozoa</taxon>
        <taxon>Hexacorallia</taxon>
        <taxon>Actiniaria</taxon>
        <taxon>Edwardsiidae</taxon>
        <taxon>Nematostella</taxon>
    </lineage>
</organism>
<evidence type="ECO:0000256" key="3">
    <source>
        <dbReference type="ARBA" id="ARBA00022989"/>
    </source>
</evidence>
<dbReference type="GO" id="GO:0004930">
    <property type="term" value="F:G protein-coupled receptor activity"/>
    <property type="evidence" value="ECO:0007669"/>
    <property type="project" value="InterPro"/>
</dbReference>
<accession>A7SWC9</accession>
<dbReference type="InterPro" id="IPR001212">
    <property type="entry name" value="Somatomedin_B_dom"/>
</dbReference>
<dbReference type="PROSITE" id="PS50958">
    <property type="entry name" value="SMB_2"/>
    <property type="match status" value="1"/>
</dbReference>
<dbReference type="InterPro" id="IPR000832">
    <property type="entry name" value="GPCR_2_secretin-like"/>
</dbReference>
<feature type="domain" description="G-protein coupled receptors family 2 profile 2" evidence="8">
    <location>
        <begin position="354"/>
        <end position="527"/>
    </location>
</feature>
<keyword evidence="4 7" id="KW-0472">Membrane</keyword>
<sequence>MARPSPSKCYCDDLCSSLGDCCYDYIPRCENATEWRKLGPGTRTCVDGVIAISRCPSLTIASKAVISGCHSASSQPENLLSGAPVYDYAQGVSYRNLDCALCNNATNVTFWYLKVACPKSVSTALGNMTALLIDVRDKCTWEYQVKNDMKKLTCQSPDDTCKRGLSGDSVIDRYQAIVHDLCHMYALPIYPTLMLHVGRGLQIFKPIRNPHCLVCLNITSPQTCREFFPNKGSLSPDLGILFSLSPGRQPQISVTERHSTTKGTFIRDADTTSMPMMPSGNYSTLHALNCTLLVINKADYKSLENSSVFVPSLSRIYPNNSYFVVNESLFVCSSEEKGGMAHSEVLVPTGISVLQIITYVGLAVSFVSEVLLLAVYAEMKQLRNVPGLNLMSFVTALIMYQVIYQTIGLDVKEEICIVIATTLHYFLLAAFAWTGIMAYDTKKTFSTESIRHDYSAGRFLRYCVTAWGGPLIFVLTCVTLDRAVPMVTVGYEHPRGAHQKDIKPANALRQALLCHGFHVGTGFNCWVRPFAVLALSLRHPKQFSRFLCFLGVPFQHNHDQTHQVKLQKEGPHNDAISRKTCVTGTPPDEGPLNPSAPIRETS</sequence>
<feature type="region of interest" description="Disordered" evidence="6">
    <location>
        <begin position="579"/>
        <end position="602"/>
    </location>
</feature>
<dbReference type="InterPro" id="IPR053231">
    <property type="entry name" value="GPCR_LN-TM7"/>
</dbReference>
<evidence type="ECO:0000256" key="6">
    <source>
        <dbReference type="SAM" id="MobiDB-lite"/>
    </source>
</evidence>
<dbReference type="EMBL" id="DS469857">
    <property type="protein sequence ID" value="EDO31990.1"/>
    <property type="molecule type" value="Genomic_DNA"/>
</dbReference>
<feature type="domain" description="SMB" evidence="9">
    <location>
        <begin position="1"/>
        <end position="33"/>
    </location>
</feature>
<dbReference type="GO" id="GO:0007166">
    <property type="term" value="P:cell surface receptor signaling pathway"/>
    <property type="evidence" value="ECO:0007669"/>
    <property type="project" value="InterPro"/>
</dbReference>
<evidence type="ECO:0000256" key="5">
    <source>
        <dbReference type="ARBA" id="ARBA00023157"/>
    </source>
</evidence>
<feature type="transmembrane region" description="Helical" evidence="7">
    <location>
        <begin position="419"/>
        <end position="439"/>
    </location>
</feature>
<dbReference type="PROSITE" id="PS00524">
    <property type="entry name" value="SMB_1"/>
    <property type="match status" value="1"/>
</dbReference>
<evidence type="ECO:0000256" key="2">
    <source>
        <dbReference type="ARBA" id="ARBA00022692"/>
    </source>
</evidence>
<evidence type="ECO:0000313" key="11">
    <source>
        <dbReference type="Proteomes" id="UP000001593"/>
    </source>
</evidence>
<evidence type="ECO:0000259" key="9">
    <source>
        <dbReference type="PROSITE" id="PS50958"/>
    </source>
</evidence>
<dbReference type="InterPro" id="IPR017981">
    <property type="entry name" value="GPCR_2-like_7TM"/>
</dbReference>
<evidence type="ECO:0000259" key="8">
    <source>
        <dbReference type="PROSITE" id="PS50261"/>
    </source>
</evidence>
<comment type="subcellular location">
    <subcellularLocation>
        <location evidence="1">Membrane</location>
        <topology evidence="1">Multi-pass membrane protein</topology>
    </subcellularLocation>
</comment>
<keyword evidence="5" id="KW-1015">Disulfide bond</keyword>
<feature type="transmembrane region" description="Helical" evidence="7">
    <location>
        <begin position="356"/>
        <end position="376"/>
    </location>
</feature>
<evidence type="ECO:0000256" key="4">
    <source>
        <dbReference type="ARBA" id="ARBA00023136"/>
    </source>
</evidence>
<dbReference type="CDD" id="cd13952">
    <property type="entry name" value="7tm_classB"/>
    <property type="match status" value="1"/>
</dbReference>
<feature type="transmembrane region" description="Helical" evidence="7">
    <location>
        <begin position="459"/>
        <end position="476"/>
    </location>
</feature>
<proteinExistence type="predicted"/>
<evidence type="ECO:0000313" key="10">
    <source>
        <dbReference type="EMBL" id="EDO31990.1"/>
    </source>
</evidence>
<dbReference type="eggNOG" id="KOG4193">
    <property type="taxonomic scope" value="Eukaryota"/>
</dbReference>
<dbReference type="PhylomeDB" id="A7SWC9"/>
<dbReference type="InterPro" id="IPR036024">
    <property type="entry name" value="Somatomedin_B-like_dom_sf"/>
</dbReference>
<dbReference type="GO" id="GO:0016020">
    <property type="term" value="C:membrane"/>
    <property type="evidence" value="ECO:0007669"/>
    <property type="project" value="UniProtKB-SubCell"/>
</dbReference>
<dbReference type="Pfam" id="PF00002">
    <property type="entry name" value="7tm_2"/>
    <property type="match status" value="1"/>
</dbReference>